<keyword evidence="4" id="KW-1185">Reference proteome</keyword>
<dbReference type="EMBL" id="CM035415">
    <property type="protein sequence ID" value="KAH7428282.1"/>
    <property type="molecule type" value="Genomic_DNA"/>
</dbReference>
<dbReference type="EMBL" id="CM035415">
    <property type="protein sequence ID" value="KAH7428274.1"/>
    <property type="molecule type" value="Genomic_DNA"/>
</dbReference>
<dbReference type="EMBL" id="CM035415">
    <property type="protein sequence ID" value="KAH7428277.1"/>
    <property type="molecule type" value="Genomic_DNA"/>
</dbReference>
<dbReference type="InterPro" id="IPR053242">
    <property type="entry name" value="PAM2-like_domain"/>
</dbReference>
<reference evidence="3" key="1">
    <citation type="submission" date="2021-08" db="EMBL/GenBank/DDBJ databases">
        <title>WGS assembly of Ceratopteris richardii.</title>
        <authorList>
            <person name="Marchant D.B."/>
            <person name="Chen G."/>
            <person name="Jenkins J."/>
            <person name="Shu S."/>
            <person name="Leebens-Mack J."/>
            <person name="Grimwood J."/>
            <person name="Schmutz J."/>
            <person name="Soltis P."/>
            <person name="Soltis D."/>
            <person name="Chen Z.-H."/>
        </authorList>
    </citation>
    <scope>NUCLEOTIDE SEQUENCE</scope>
    <source>
        <strain evidence="3">Whitten #5841</strain>
        <tissue evidence="3">Leaf</tissue>
    </source>
</reference>
<protein>
    <recommendedName>
        <fullName evidence="2">Smr domain-containing protein</fullName>
    </recommendedName>
</protein>
<dbReference type="EMBL" id="CM035415">
    <property type="protein sequence ID" value="KAH7428276.1"/>
    <property type="molecule type" value="Genomic_DNA"/>
</dbReference>
<dbReference type="EMBL" id="CM035415">
    <property type="protein sequence ID" value="KAH7428278.1"/>
    <property type="molecule type" value="Genomic_DNA"/>
</dbReference>
<feature type="compositionally biased region" description="Polar residues" evidence="1">
    <location>
        <begin position="43"/>
        <end position="60"/>
    </location>
</feature>
<organism evidence="3 4">
    <name type="scientific">Ceratopteris richardii</name>
    <name type="common">Triangle waterfern</name>
    <dbReference type="NCBI Taxonomy" id="49495"/>
    <lineage>
        <taxon>Eukaryota</taxon>
        <taxon>Viridiplantae</taxon>
        <taxon>Streptophyta</taxon>
        <taxon>Embryophyta</taxon>
        <taxon>Tracheophyta</taxon>
        <taxon>Polypodiopsida</taxon>
        <taxon>Polypodiidae</taxon>
        <taxon>Polypodiales</taxon>
        <taxon>Pteridineae</taxon>
        <taxon>Pteridaceae</taxon>
        <taxon>Parkerioideae</taxon>
        <taxon>Ceratopteris</taxon>
    </lineage>
</organism>
<feature type="region of interest" description="Disordered" evidence="1">
    <location>
        <begin position="32"/>
        <end position="60"/>
    </location>
</feature>
<dbReference type="SMART" id="SM00463">
    <property type="entry name" value="SMR"/>
    <property type="match status" value="1"/>
</dbReference>
<proteinExistence type="predicted"/>
<dbReference type="Proteomes" id="UP000825935">
    <property type="component" value="Chromosome 10"/>
</dbReference>
<evidence type="ECO:0000313" key="3">
    <source>
        <dbReference type="EMBL" id="KAH7428276.1"/>
    </source>
</evidence>
<feature type="domain" description="Smr" evidence="2">
    <location>
        <begin position="453"/>
        <end position="533"/>
    </location>
</feature>
<dbReference type="PANTHER" id="PTHR46651">
    <property type="entry name" value="POLYADENYLATE-BINDING PROTEIN-INTERACTING PROTEIN 7"/>
    <property type="match status" value="1"/>
</dbReference>
<evidence type="ECO:0000259" key="2">
    <source>
        <dbReference type="PROSITE" id="PS50828"/>
    </source>
</evidence>
<accession>A0A8T2U2Z8</accession>
<dbReference type="SUPFAM" id="SSF160443">
    <property type="entry name" value="SMR domain-like"/>
    <property type="match status" value="1"/>
</dbReference>
<sequence length="533" mass="59302">MNPVSTTSARRTFLNPNAREFVPTSLRSSYPATATAVGDETEVSTASDNGKTFSEKTVSSDTCLSDEESRRYWNAQLPDDILTPDIEPLVPDPEDNKETGSSISNTFDSGLLSGVRELTDCVADNLLWDQSTRVSGKQAHVSSHVAEHDFSARCNVPMQLWEGEHGFSPSRTINNSDLRGQFSCSGNGGNGSLYPSAFGQAAAMEHNTMGAVSVLFNEFPNVPRHTVLDIYQAKGADINLTAQALYEIKLRDETSPWLNMSSPSQFIPNSRPLDMSASSMPELVSGFSHCLEDVDRQNPGLPRLMRKNPQWSHYQHGTQRVSLHTSGLSSKNFYPNFFDGEISEDRFEFPHMHRKHQMPPRNWLESVDALEGLSSELKEEASNHLHMEDFYNEQACQAFFAGNKVLAREASMKGQFHNRLMKAARSKAAEIDMQRNMSNSQVRNTGPGQKHVLDLHGLHANEAINVLKHDLSALRLVARASRQRQQVFISVGTGHQRGSRAPLRLLYAVKRFLAEEELSFTEPEPGILKVVVS</sequence>
<gene>
    <name evidence="3" type="ORF">KP509_10G084400</name>
</gene>
<dbReference type="InterPro" id="IPR036063">
    <property type="entry name" value="Smr_dom_sf"/>
</dbReference>
<dbReference type="InterPro" id="IPR002625">
    <property type="entry name" value="Smr_dom"/>
</dbReference>
<dbReference type="OMA" id="MGEDNEC"/>
<comment type="caution">
    <text evidence="3">The sequence shown here is derived from an EMBL/GenBank/DDBJ whole genome shotgun (WGS) entry which is preliminary data.</text>
</comment>
<dbReference type="OrthoDB" id="3231855at2759"/>
<evidence type="ECO:0000313" key="4">
    <source>
        <dbReference type="Proteomes" id="UP000825935"/>
    </source>
</evidence>
<dbReference type="PANTHER" id="PTHR46651:SF1">
    <property type="entry name" value="SMALL MUTS RELATED FAMILY PROTEIN"/>
    <property type="match status" value="1"/>
</dbReference>
<dbReference type="EMBL" id="CM035415">
    <property type="protein sequence ID" value="KAH7428281.1"/>
    <property type="molecule type" value="Genomic_DNA"/>
</dbReference>
<evidence type="ECO:0000256" key="1">
    <source>
        <dbReference type="SAM" id="MobiDB-lite"/>
    </source>
</evidence>
<name>A0A8T2U2Z8_CERRI</name>
<feature type="region of interest" description="Disordered" evidence="1">
    <location>
        <begin position="82"/>
        <end position="105"/>
    </location>
</feature>
<dbReference type="Gene3D" id="3.30.1370.110">
    <property type="match status" value="1"/>
</dbReference>
<dbReference type="AlphaFoldDB" id="A0A8T2U2Z8"/>
<dbReference type="PROSITE" id="PS50828">
    <property type="entry name" value="SMR"/>
    <property type="match status" value="1"/>
</dbReference>